<dbReference type="PANTHER" id="PTHR10881">
    <property type="entry name" value="GOLGIN SUBFAMILY A MEMBER-RELATED"/>
    <property type="match status" value="1"/>
</dbReference>
<proteinExistence type="predicted"/>
<dbReference type="GO" id="GO:0000137">
    <property type="term" value="C:Golgi cis cisterna"/>
    <property type="evidence" value="ECO:0007669"/>
    <property type="project" value="TreeGrafter"/>
</dbReference>
<dbReference type="GO" id="GO:0007030">
    <property type="term" value="P:Golgi organization"/>
    <property type="evidence" value="ECO:0007669"/>
    <property type="project" value="TreeGrafter"/>
</dbReference>
<evidence type="ECO:0000256" key="3">
    <source>
        <dbReference type="SAM" id="MobiDB-lite"/>
    </source>
</evidence>
<dbReference type="InterPro" id="IPR019321">
    <property type="entry name" value="Nucleoporin_Nup88"/>
</dbReference>
<dbReference type="InterPro" id="IPR043976">
    <property type="entry name" value="GOLGA_cons_dom"/>
</dbReference>
<keyword evidence="1 2" id="KW-0175">Coiled coil</keyword>
<dbReference type="EMBL" id="KQ981305">
    <property type="protein sequence ID" value="KYN42849.1"/>
    <property type="molecule type" value="Genomic_DNA"/>
</dbReference>
<dbReference type="Pfam" id="PF15070">
    <property type="entry name" value="GOLGA2L5"/>
    <property type="match status" value="2"/>
</dbReference>
<feature type="coiled-coil region" evidence="2">
    <location>
        <begin position="923"/>
        <end position="1217"/>
    </location>
</feature>
<feature type="compositionally biased region" description="Basic and acidic residues" evidence="3">
    <location>
        <begin position="1"/>
        <end position="13"/>
    </location>
</feature>
<gene>
    <name evidence="5" type="ORF">ALC56_02652</name>
</gene>
<dbReference type="STRING" id="34720.A0A195FSH0"/>
<name>A0A195FSH0_9HYME</name>
<keyword evidence="6" id="KW-1185">Reference proteome</keyword>
<feature type="non-terminal residue" evidence="5">
    <location>
        <position position="1"/>
    </location>
</feature>
<feature type="region of interest" description="Disordered" evidence="3">
    <location>
        <begin position="1"/>
        <end position="37"/>
    </location>
</feature>
<evidence type="ECO:0000313" key="5">
    <source>
        <dbReference type="EMBL" id="KYN42849.1"/>
    </source>
</evidence>
<feature type="domain" description="Golgin subfamily A conserved" evidence="4">
    <location>
        <begin position="950"/>
        <end position="1230"/>
    </location>
</feature>
<feature type="coiled-coil region" evidence="2">
    <location>
        <begin position="1328"/>
        <end position="1355"/>
    </location>
</feature>
<dbReference type="InterPro" id="IPR024858">
    <property type="entry name" value="GOLGA"/>
</dbReference>
<evidence type="ECO:0000256" key="1">
    <source>
        <dbReference type="ARBA" id="ARBA00023054"/>
    </source>
</evidence>
<dbReference type="Pfam" id="PF10168">
    <property type="entry name" value="Nup88"/>
    <property type="match status" value="1"/>
</dbReference>
<dbReference type="GO" id="GO:0005801">
    <property type="term" value="C:cis-Golgi network"/>
    <property type="evidence" value="ECO:0007669"/>
    <property type="project" value="TreeGrafter"/>
</dbReference>
<evidence type="ECO:0000256" key="2">
    <source>
        <dbReference type="SAM" id="Coils"/>
    </source>
</evidence>
<evidence type="ECO:0000313" key="6">
    <source>
        <dbReference type="Proteomes" id="UP000078541"/>
    </source>
</evidence>
<dbReference type="Proteomes" id="UP000078541">
    <property type="component" value="Unassembled WGS sequence"/>
</dbReference>
<accession>A0A195FSH0</accession>
<protein>
    <submittedName>
        <fullName evidence="5">Nuclear pore complex protein Nup88</fullName>
    </submittedName>
</protein>
<evidence type="ECO:0000259" key="4">
    <source>
        <dbReference type="Pfam" id="PF15070"/>
    </source>
</evidence>
<sequence length="1434" mass="164807">PRRIRDTISDISRRRSLPHRRNPGNNQPLGRKKSNCPLIHADTPPAGMPPRNDVRVGELSSKLNIEARRWNTLRPTDPPIFEVTNVLINETATQLALWGRLGIAIMELPKRWGKDAVYEGGKKEILCMNHNFGDFGVTTEIQRTRWHPGSTNDSHLLVLTSENSFRLYECDLGDAPRLVKCWKVGRAPSSSPSKIPDFTSLGETAVDFDFATPTLRKPEMFVNKNTDEIKETIDWNQIEWPILVLRGNGEVLIVRGNVLLENCENPVVLGSLSMYPSTDDNYGIDSCSIMCLQTTPPIVVVAMCTGKIYHAILLREILDDDDDDRKTWSQYGSNYSLHTPDDALYVYECVELELGLLFTDDDKKYNCPIHLHYDKGNKSRYFCSHNAGIHMVSLPMVSQLEELIYGKYIYNSGNYLPSLLNQSVLQYLFSTRTKHTNISETTPILGFGLLQEPCVLIALLHTGVVIDLSVIDLYYLPRIEQLEPVMNTAKKVNKEPFDIYIKKLLRRDVSQPITKIGSRSMSLSESLEAILKEFQLQKKLQVQETLNKQQDTNVTDESISQCQTNCQTAEVDKLYNQKKQNEVEYVEKQYEKHIYGTDIMHKEENITNHFDGANNLSDMIETKIATSNSEVTEKSFPTLENYPETTGLHESGNKNTIHSRLQSDSQYVGNDEKYNLNITASNGPTVQKEYLLEMASEVAHVLTDDIDHSEPPSSLDFDVKCRNQFLSSCLEEQKQLVNDLHIQVSRYHSRVAELEGILSTKDSEFEAKLVREINPLKEQLQVHAQTTGILIAEKAELTAALAQSQKTAKQNSEEIEEMSGKLKHSQLRINELEKELTQTRSNSTDTQKNAQQVQQVYDELEKNYYELRKEKEDLELETSELKQKLNLKNTEFITLQQEFQEKAVLLSLNELRIQQLTDTSQTLESQHQTVTVLEQQLAQMRETLKLVNNEKDEASKQYQNYVRQLDAQQAKLFNEVESGKKIISDLESREKSYIQRLSDLEQQLQHEREKSEIILPSQDHNDEITNLMKNIEDLTAQHKNLHTALSDRDAQIEMLTKEIQELRDMKDDGTDAAKLVQALESEKLGASRAVSQNQQLKEQLTEMENAFVTLSNAKLDLTEQLQAERNIGRKLNARLNNIEMEMDNLKEKLKEKETLLIELEKEKLQNAQIADQMQHYQAQSHHARTLQQELQNALIYIEDLKSENEELAKELEIKVQQETHLSREVEKVNEDQLITKNEQNCNDIITMQNSPLPEDKNISDNFRPITKLENRFKETMEKVAELTDEKQKLEHLVLQLQGETETIGEYITLYQKQRAILGERWKEREQTFRQLMEQRNQQQEQLHKLKVLVTDLLKKHPETLINSTEINCHKDTNADAPTLSEDEKQDNAELPLIEDKTASDILDLLTEIKDCKDTCIIEPNFHPCPWCSGRLITV</sequence>
<reference evidence="5 6" key="1">
    <citation type="submission" date="2016-03" db="EMBL/GenBank/DDBJ databases">
        <title>Trachymyrmex septentrionalis WGS genome.</title>
        <authorList>
            <person name="Nygaard S."/>
            <person name="Hu H."/>
            <person name="Boomsma J."/>
            <person name="Zhang G."/>
        </authorList>
    </citation>
    <scope>NUCLEOTIDE SEQUENCE [LARGE SCALE GENOMIC DNA]</scope>
    <source>
        <strain evidence="5">Tsep2-gDNA-1</strain>
        <tissue evidence="5">Whole body</tissue>
    </source>
</reference>
<organism evidence="5 6">
    <name type="scientific">Trachymyrmex septentrionalis</name>
    <dbReference type="NCBI Taxonomy" id="34720"/>
    <lineage>
        <taxon>Eukaryota</taxon>
        <taxon>Metazoa</taxon>
        <taxon>Ecdysozoa</taxon>
        <taxon>Arthropoda</taxon>
        <taxon>Hexapoda</taxon>
        <taxon>Insecta</taxon>
        <taxon>Pterygota</taxon>
        <taxon>Neoptera</taxon>
        <taxon>Endopterygota</taxon>
        <taxon>Hymenoptera</taxon>
        <taxon>Apocrita</taxon>
        <taxon>Aculeata</taxon>
        <taxon>Formicoidea</taxon>
        <taxon>Formicidae</taxon>
        <taxon>Myrmicinae</taxon>
        <taxon>Trachymyrmex</taxon>
    </lineage>
</organism>
<feature type="coiled-coil region" evidence="2">
    <location>
        <begin position="1265"/>
        <end position="1299"/>
    </location>
</feature>
<feature type="domain" description="Golgin subfamily A conserved" evidence="4">
    <location>
        <begin position="1266"/>
        <end position="1356"/>
    </location>
</feature>
<dbReference type="GO" id="GO:0032580">
    <property type="term" value="C:Golgi cisterna membrane"/>
    <property type="evidence" value="ECO:0007669"/>
    <property type="project" value="TreeGrafter"/>
</dbReference>
<feature type="coiled-coil region" evidence="2">
    <location>
        <begin position="794"/>
        <end position="891"/>
    </location>
</feature>
<dbReference type="PANTHER" id="PTHR10881:SF46">
    <property type="entry name" value="GOLGIN SUBFAMILY A MEMBER 2"/>
    <property type="match status" value="1"/>
</dbReference>